<dbReference type="PANTHER" id="PTHR47572:SF4">
    <property type="entry name" value="LACTONASE DRP35"/>
    <property type="match status" value="1"/>
</dbReference>
<evidence type="ECO:0000256" key="4">
    <source>
        <dbReference type="PIRSR" id="PIRSR605511-2"/>
    </source>
</evidence>
<dbReference type="EMBL" id="PTIX01000011">
    <property type="protein sequence ID" value="PPK66082.1"/>
    <property type="molecule type" value="Genomic_DNA"/>
</dbReference>
<dbReference type="InterPro" id="IPR051262">
    <property type="entry name" value="SMP-30/CGR1_Lactonase"/>
</dbReference>
<feature type="active site" description="Proton donor/acceptor" evidence="3">
    <location>
        <position position="58"/>
    </location>
</feature>
<organism evidence="6 7">
    <name type="scientific">Actinokineospora auranticolor</name>
    <dbReference type="NCBI Taxonomy" id="155976"/>
    <lineage>
        <taxon>Bacteria</taxon>
        <taxon>Bacillati</taxon>
        <taxon>Actinomycetota</taxon>
        <taxon>Actinomycetes</taxon>
        <taxon>Pseudonocardiales</taxon>
        <taxon>Pseudonocardiaceae</taxon>
        <taxon>Actinokineospora</taxon>
    </lineage>
</organism>
<dbReference type="InterPro" id="IPR013658">
    <property type="entry name" value="SGL"/>
</dbReference>
<keyword evidence="4" id="KW-0862">Zinc</keyword>
<protein>
    <submittedName>
        <fullName evidence="6">SMP-30/gluconolaconase/LRE-like protein</fullName>
    </submittedName>
</protein>
<dbReference type="InterPro" id="IPR005511">
    <property type="entry name" value="SMP-30"/>
</dbReference>
<feature type="domain" description="SMP-30/Gluconolactonase/LRE-like region" evidence="5">
    <location>
        <begin position="10"/>
        <end position="114"/>
    </location>
</feature>
<comment type="cofactor">
    <cofactor evidence="4">
        <name>Zn(2+)</name>
        <dbReference type="ChEBI" id="CHEBI:29105"/>
    </cofactor>
    <text evidence="4">Binds 1 divalent metal cation per subunit.</text>
</comment>
<keyword evidence="4" id="KW-0479">Metal-binding</keyword>
<dbReference type="GO" id="GO:0016787">
    <property type="term" value="F:hydrolase activity"/>
    <property type="evidence" value="ECO:0007669"/>
    <property type="project" value="UniProtKB-KW"/>
</dbReference>
<name>A0A2S6GLH1_9PSEU</name>
<dbReference type="Gene3D" id="2.120.10.30">
    <property type="entry name" value="TolB, C-terminal domain"/>
    <property type="match status" value="1"/>
</dbReference>
<sequence length="143" mass="14847">MVVSLPSPQLFTGGMVPTPGGPTLVVAESFAGRLTAFDIAADGTLSGRRAWAEGLGPDGICVDADGGIWCQTADTRAHTGSGPRGGGDITHHVETDLPCSSCALGGPEGRHLFLLCNEFDSVDQLQAVLARRSARVYVTEVPR</sequence>
<dbReference type="PANTHER" id="PTHR47572">
    <property type="entry name" value="LIPOPROTEIN-RELATED"/>
    <property type="match status" value="1"/>
</dbReference>
<dbReference type="RefSeq" id="WP_245931419.1">
    <property type="nucleotide sequence ID" value="NZ_CP154825.1"/>
</dbReference>
<evidence type="ECO:0000256" key="3">
    <source>
        <dbReference type="PIRSR" id="PIRSR605511-1"/>
    </source>
</evidence>
<evidence type="ECO:0000259" key="5">
    <source>
        <dbReference type="Pfam" id="PF08450"/>
    </source>
</evidence>
<dbReference type="InterPro" id="IPR011042">
    <property type="entry name" value="6-blade_b-propeller_TolB-like"/>
</dbReference>
<reference evidence="6 7" key="1">
    <citation type="submission" date="2018-02" db="EMBL/GenBank/DDBJ databases">
        <title>Genomic Encyclopedia of Archaeal and Bacterial Type Strains, Phase II (KMG-II): from individual species to whole genera.</title>
        <authorList>
            <person name="Goeker M."/>
        </authorList>
    </citation>
    <scope>NUCLEOTIDE SEQUENCE [LARGE SCALE GENOMIC DNA]</scope>
    <source>
        <strain evidence="6 7">YU 961-1</strain>
    </source>
</reference>
<dbReference type="SUPFAM" id="SSF63829">
    <property type="entry name" value="Calcium-dependent phosphotriesterase"/>
    <property type="match status" value="1"/>
</dbReference>
<evidence type="ECO:0000313" key="6">
    <source>
        <dbReference type="EMBL" id="PPK66082.1"/>
    </source>
</evidence>
<accession>A0A2S6GLH1</accession>
<dbReference type="PRINTS" id="PR01790">
    <property type="entry name" value="SMP30FAMILY"/>
</dbReference>
<dbReference type="Pfam" id="PF08450">
    <property type="entry name" value="SGL"/>
    <property type="match status" value="1"/>
</dbReference>
<evidence type="ECO:0000313" key="7">
    <source>
        <dbReference type="Proteomes" id="UP000239203"/>
    </source>
</evidence>
<comment type="similarity">
    <text evidence="1">Belongs to the SMP-30/CGR1 family.</text>
</comment>
<evidence type="ECO:0000256" key="1">
    <source>
        <dbReference type="ARBA" id="ARBA00008853"/>
    </source>
</evidence>
<dbReference type="Proteomes" id="UP000239203">
    <property type="component" value="Unassembled WGS sequence"/>
</dbReference>
<dbReference type="GO" id="GO:0046872">
    <property type="term" value="F:metal ion binding"/>
    <property type="evidence" value="ECO:0007669"/>
    <property type="project" value="UniProtKB-KW"/>
</dbReference>
<keyword evidence="2" id="KW-0378">Hydrolase</keyword>
<comment type="caution">
    <text evidence="6">The sequence shown here is derived from an EMBL/GenBank/DDBJ whole genome shotgun (WGS) entry which is preliminary data.</text>
</comment>
<keyword evidence="7" id="KW-1185">Reference proteome</keyword>
<gene>
    <name evidence="6" type="ORF">CLV40_11146</name>
</gene>
<dbReference type="AlphaFoldDB" id="A0A2S6GLH1"/>
<evidence type="ECO:0000256" key="2">
    <source>
        <dbReference type="ARBA" id="ARBA00022801"/>
    </source>
</evidence>
<proteinExistence type="inferred from homology"/>
<feature type="binding site" evidence="4">
    <location>
        <position position="58"/>
    </location>
    <ligand>
        <name>a divalent metal cation</name>
        <dbReference type="ChEBI" id="CHEBI:60240"/>
    </ligand>
</feature>